<dbReference type="SUPFAM" id="SSF49899">
    <property type="entry name" value="Concanavalin A-like lectins/glucanases"/>
    <property type="match status" value="1"/>
</dbReference>
<feature type="domain" description="SPRY" evidence="1">
    <location>
        <begin position="93"/>
        <end position="175"/>
    </location>
</feature>
<keyword evidence="2" id="KW-1185">Reference proteome</keyword>
<proteinExistence type="predicted"/>
<dbReference type="WBParaSite" id="Gr19_v10_g3068.t1">
    <property type="protein sequence ID" value="Gr19_v10_g3068.t1"/>
    <property type="gene ID" value="Gr19_v10_g3068"/>
</dbReference>
<dbReference type="AlphaFoldDB" id="A0A914HP04"/>
<dbReference type="Gene3D" id="2.60.120.920">
    <property type="match status" value="1"/>
</dbReference>
<dbReference type="InterPro" id="IPR003877">
    <property type="entry name" value="SPRY_dom"/>
</dbReference>
<dbReference type="InterPro" id="IPR013320">
    <property type="entry name" value="ConA-like_dom_sf"/>
</dbReference>
<evidence type="ECO:0000259" key="1">
    <source>
        <dbReference type="Pfam" id="PF00622"/>
    </source>
</evidence>
<sequence>MQIQRRRRLPLELKCEVISALTFQHGRRMLLLCNSIAKNCIALVRKQKGQFENRWDLTACHEGLTLSEPDRLVVQRNGEGYLGWSSVRAERPILILIGLATEQMPLNYAVGLDEGTYAYESWGDFWGHEVARCPHCNGHPYIGGKPKFGVGDVVGCSINLKKGQIIYTLNGKRLGENE</sequence>
<protein>
    <submittedName>
        <fullName evidence="3">SPRY domain-containing protein</fullName>
    </submittedName>
</protein>
<dbReference type="CDD" id="cd12885">
    <property type="entry name" value="SPRY_RanBP_like"/>
    <property type="match status" value="1"/>
</dbReference>
<reference evidence="3" key="1">
    <citation type="submission" date="2022-11" db="UniProtKB">
        <authorList>
            <consortium name="WormBaseParasite"/>
        </authorList>
    </citation>
    <scope>IDENTIFICATION</scope>
</reference>
<name>A0A914HP04_GLORO</name>
<evidence type="ECO:0000313" key="2">
    <source>
        <dbReference type="Proteomes" id="UP000887572"/>
    </source>
</evidence>
<accession>A0A914HP04</accession>
<dbReference type="Proteomes" id="UP000887572">
    <property type="component" value="Unplaced"/>
</dbReference>
<dbReference type="InterPro" id="IPR044736">
    <property type="entry name" value="Gid1/RanBPM/SPLA_SPRY"/>
</dbReference>
<dbReference type="InterPro" id="IPR043136">
    <property type="entry name" value="B30.2/SPRY_sf"/>
</dbReference>
<dbReference type="Pfam" id="PF00622">
    <property type="entry name" value="SPRY"/>
    <property type="match status" value="1"/>
</dbReference>
<organism evidence="2 3">
    <name type="scientific">Globodera rostochiensis</name>
    <name type="common">Golden nematode worm</name>
    <name type="synonym">Heterodera rostochiensis</name>
    <dbReference type="NCBI Taxonomy" id="31243"/>
    <lineage>
        <taxon>Eukaryota</taxon>
        <taxon>Metazoa</taxon>
        <taxon>Ecdysozoa</taxon>
        <taxon>Nematoda</taxon>
        <taxon>Chromadorea</taxon>
        <taxon>Rhabditida</taxon>
        <taxon>Tylenchina</taxon>
        <taxon>Tylenchomorpha</taxon>
        <taxon>Tylenchoidea</taxon>
        <taxon>Heteroderidae</taxon>
        <taxon>Heteroderinae</taxon>
        <taxon>Globodera</taxon>
    </lineage>
</organism>
<evidence type="ECO:0000313" key="3">
    <source>
        <dbReference type="WBParaSite" id="Gr19_v10_g3068.t1"/>
    </source>
</evidence>